<dbReference type="GO" id="GO:0003700">
    <property type="term" value="F:DNA-binding transcription factor activity"/>
    <property type="evidence" value="ECO:0007669"/>
    <property type="project" value="InterPro"/>
</dbReference>
<evidence type="ECO:0000256" key="2">
    <source>
        <dbReference type="ARBA" id="ARBA00023015"/>
    </source>
</evidence>
<gene>
    <name evidence="7" type="ORF">JJB11_21910</name>
</gene>
<keyword evidence="2" id="KW-0805">Transcription regulation</keyword>
<comment type="caution">
    <text evidence="7">The sequence shown here is derived from an EMBL/GenBank/DDBJ whole genome shotgun (WGS) entry which is preliminary data.</text>
</comment>
<dbReference type="Gene3D" id="1.10.10.10">
    <property type="entry name" value="Winged helix-like DNA-binding domain superfamily/Winged helix DNA-binding domain"/>
    <property type="match status" value="1"/>
</dbReference>
<feature type="coiled-coil region" evidence="5">
    <location>
        <begin position="68"/>
        <end position="95"/>
    </location>
</feature>
<evidence type="ECO:0000256" key="1">
    <source>
        <dbReference type="ARBA" id="ARBA00009437"/>
    </source>
</evidence>
<dbReference type="PROSITE" id="PS50931">
    <property type="entry name" value="HTH_LYSR"/>
    <property type="match status" value="1"/>
</dbReference>
<protein>
    <submittedName>
        <fullName evidence="7">LysR family transcriptional regulator</fullName>
    </submittedName>
</protein>
<dbReference type="InterPro" id="IPR000847">
    <property type="entry name" value="LysR_HTH_N"/>
</dbReference>
<dbReference type="GO" id="GO:0006351">
    <property type="term" value="P:DNA-templated transcription"/>
    <property type="evidence" value="ECO:0007669"/>
    <property type="project" value="TreeGrafter"/>
</dbReference>
<dbReference type="RefSeq" id="WP_201176608.1">
    <property type="nucleotide sequence ID" value="NZ_JAEPWM010000011.1"/>
</dbReference>
<dbReference type="PRINTS" id="PR00039">
    <property type="entry name" value="HTHLYSR"/>
</dbReference>
<dbReference type="SUPFAM" id="SSF46785">
    <property type="entry name" value="Winged helix' DNA-binding domain"/>
    <property type="match status" value="1"/>
</dbReference>
<dbReference type="InterPro" id="IPR005119">
    <property type="entry name" value="LysR_subst-bd"/>
</dbReference>
<evidence type="ECO:0000256" key="4">
    <source>
        <dbReference type="ARBA" id="ARBA00023163"/>
    </source>
</evidence>
<comment type="similarity">
    <text evidence="1">Belongs to the LysR transcriptional regulatory family.</text>
</comment>
<accession>A0A934WPT7</accession>
<evidence type="ECO:0000259" key="6">
    <source>
        <dbReference type="PROSITE" id="PS50931"/>
    </source>
</evidence>
<keyword evidence="8" id="KW-1185">Reference proteome</keyword>
<dbReference type="CDD" id="cd08422">
    <property type="entry name" value="PBP2_CrgA_like"/>
    <property type="match status" value="1"/>
</dbReference>
<dbReference type="Gene3D" id="3.40.190.290">
    <property type="match status" value="1"/>
</dbReference>
<evidence type="ECO:0000313" key="7">
    <source>
        <dbReference type="EMBL" id="MBK6008763.1"/>
    </source>
</evidence>
<evidence type="ECO:0000256" key="5">
    <source>
        <dbReference type="SAM" id="Coils"/>
    </source>
</evidence>
<dbReference type="Pfam" id="PF00126">
    <property type="entry name" value="HTH_1"/>
    <property type="match status" value="1"/>
</dbReference>
<dbReference type="InterPro" id="IPR036388">
    <property type="entry name" value="WH-like_DNA-bd_sf"/>
</dbReference>
<dbReference type="FunFam" id="1.10.10.10:FF:000001">
    <property type="entry name" value="LysR family transcriptional regulator"/>
    <property type="match status" value="1"/>
</dbReference>
<proteinExistence type="inferred from homology"/>
<reference evidence="7" key="1">
    <citation type="journal article" date="2012" name="J. Microbiol. Biotechnol.">
        <title>Ramlibacter ginsenosidimutans sp. nov., with ginsenoside-converting activity.</title>
        <authorList>
            <person name="Wang L."/>
            <person name="An D.S."/>
            <person name="Kim S.G."/>
            <person name="Jin F.X."/>
            <person name="Kim S.C."/>
            <person name="Lee S.T."/>
            <person name="Im W.T."/>
        </authorList>
    </citation>
    <scope>NUCLEOTIDE SEQUENCE</scope>
    <source>
        <strain evidence="7">KACC 17527</strain>
    </source>
</reference>
<keyword evidence="5" id="KW-0175">Coiled coil</keyword>
<name>A0A934WPT7_9BURK</name>
<dbReference type="InterPro" id="IPR036390">
    <property type="entry name" value="WH_DNA-bd_sf"/>
</dbReference>
<reference evidence="7" key="2">
    <citation type="submission" date="2021-01" db="EMBL/GenBank/DDBJ databases">
        <authorList>
            <person name="Kang M."/>
        </authorList>
    </citation>
    <scope>NUCLEOTIDE SEQUENCE</scope>
    <source>
        <strain evidence="7">KACC 17527</strain>
    </source>
</reference>
<organism evidence="7 8">
    <name type="scientific">Ramlibacter ginsenosidimutans</name>
    <dbReference type="NCBI Taxonomy" id="502333"/>
    <lineage>
        <taxon>Bacteria</taxon>
        <taxon>Pseudomonadati</taxon>
        <taxon>Pseudomonadota</taxon>
        <taxon>Betaproteobacteria</taxon>
        <taxon>Burkholderiales</taxon>
        <taxon>Comamonadaceae</taxon>
        <taxon>Ramlibacter</taxon>
    </lineage>
</organism>
<dbReference type="InterPro" id="IPR058163">
    <property type="entry name" value="LysR-type_TF_proteobact-type"/>
</dbReference>
<evidence type="ECO:0000313" key="8">
    <source>
        <dbReference type="Proteomes" id="UP000630528"/>
    </source>
</evidence>
<keyword evidence="4" id="KW-0804">Transcription</keyword>
<dbReference type="PANTHER" id="PTHR30537:SF5">
    <property type="entry name" value="HTH-TYPE TRANSCRIPTIONAL ACTIVATOR TTDR-RELATED"/>
    <property type="match status" value="1"/>
</dbReference>
<dbReference type="SUPFAM" id="SSF53850">
    <property type="entry name" value="Periplasmic binding protein-like II"/>
    <property type="match status" value="1"/>
</dbReference>
<dbReference type="Proteomes" id="UP000630528">
    <property type="component" value="Unassembled WGS sequence"/>
</dbReference>
<keyword evidence="3" id="KW-0238">DNA-binding</keyword>
<dbReference type="AlphaFoldDB" id="A0A934WPT7"/>
<dbReference type="GO" id="GO:0043565">
    <property type="term" value="F:sequence-specific DNA binding"/>
    <property type="evidence" value="ECO:0007669"/>
    <property type="project" value="TreeGrafter"/>
</dbReference>
<feature type="domain" description="HTH lysR-type" evidence="6">
    <location>
        <begin position="13"/>
        <end position="65"/>
    </location>
</feature>
<sequence length="319" mass="35120">MTRTFDPVQVGSIELFCRAAELGSFTAAAEAMGITPAAVSRSISRIEARLGVRLFVRTTRSIRLTSDGEVYRAECQQALDQIAEAERAITGQQREAKGLLRISVGTVYGRHRLVPLLPRFTAAYPGIEIELNLSNRNIDFVEDGYDLAIRMGEPRDSRLVTRKLEDAWLGVFASPDYLKRKGTPKSVADLGDHELIQFVLPSTGRPMAWIFKDSEGRDVDFGFESRQRVTDDVLGCVAWARAGGGLFQIYHFVAQEAVRSGQLVEVLKQVGARARPFYILYPQNRHLSARVRAFADFLVGSVQLAGAAEGATTVSGAIL</sequence>
<dbReference type="PANTHER" id="PTHR30537">
    <property type="entry name" value="HTH-TYPE TRANSCRIPTIONAL REGULATOR"/>
    <property type="match status" value="1"/>
</dbReference>
<dbReference type="Pfam" id="PF03466">
    <property type="entry name" value="LysR_substrate"/>
    <property type="match status" value="1"/>
</dbReference>
<dbReference type="EMBL" id="JAEPWM010000011">
    <property type="protein sequence ID" value="MBK6008763.1"/>
    <property type="molecule type" value="Genomic_DNA"/>
</dbReference>
<evidence type="ECO:0000256" key="3">
    <source>
        <dbReference type="ARBA" id="ARBA00023125"/>
    </source>
</evidence>